<dbReference type="PANTHER" id="PTHR30576:SF4">
    <property type="entry name" value="UNDECAPRENYL-PHOSPHATE GALACTOSE PHOSPHOTRANSFERASE"/>
    <property type="match status" value="1"/>
</dbReference>
<keyword evidence="7 9" id="KW-1133">Transmembrane helix</keyword>
<dbReference type="SUPFAM" id="SSF51735">
    <property type="entry name" value="NAD(P)-binding Rossmann-fold domains"/>
    <property type="match status" value="1"/>
</dbReference>
<dbReference type="RefSeq" id="WP_137422807.1">
    <property type="nucleotide sequence ID" value="NZ_CP040098.1"/>
</dbReference>
<evidence type="ECO:0000256" key="7">
    <source>
        <dbReference type="ARBA" id="ARBA00022989"/>
    </source>
</evidence>
<dbReference type="InterPro" id="IPR036291">
    <property type="entry name" value="NAD(P)-bd_dom_sf"/>
</dbReference>
<sequence>MLKGKRPSLRESSPFLMPFLRLLDAALVVLTLYSIVVLYVGQWGDQYTDLAVAAFGMTLLVFHYADLYRPWRGQSFISEFSVLCTAWVIEIGLVMFLLFVFKQGQVFSRAALLIWFGAVPMVLFVVHVSFRKMLRLLRSSGKNLRRAVIVGAGDLGFTLARHIEAAPWIGIRVIGFFDDRKTTADLAGTAQRDQTILGTVSDLKKYLEKNDVDFVYIALPMRAEGKIHDILQNCRTLGARLFLVPDLYAFRILNTRLERLGSMMLLDFNPESGRKRLFDVAFSLLVILCSLPLTLPIALLIKLNDRGPVFYGHRRITVSGREFKCLKFRTMCVDADRKLEEILERDPEARREWAQTFKLKNDPRVTWLGRFLRKTSLDELPQFINVLKGEMSVVGARPIVHKELCEYYRENGGIYCSIKPGITGPWQIGKRSDTEDYQERVELDTWYAVNRNFWLDLKIICLTVVKVLRGSGAY</sequence>
<feature type="transmembrane region" description="Helical" evidence="9">
    <location>
        <begin position="280"/>
        <end position="301"/>
    </location>
</feature>
<evidence type="ECO:0000256" key="9">
    <source>
        <dbReference type="SAM" id="Phobius"/>
    </source>
</evidence>
<gene>
    <name evidence="11" type="ORF">FDQ92_00650</name>
</gene>
<feature type="transmembrane region" description="Helical" evidence="9">
    <location>
        <begin position="21"/>
        <end position="41"/>
    </location>
</feature>
<accession>A0A4P8KZ77</accession>
<dbReference type="OrthoDB" id="9808602at2"/>
<feature type="transmembrane region" description="Helical" evidence="9">
    <location>
        <begin position="47"/>
        <end position="68"/>
    </location>
</feature>
<evidence type="ECO:0000313" key="12">
    <source>
        <dbReference type="Proteomes" id="UP000298602"/>
    </source>
</evidence>
<reference evidence="11 12" key="2">
    <citation type="submission" date="2019-05" db="EMBL/GenBank/DDBJ databases">
        <authorList>
            <person name="Suflita J.M."/>
            <person name="Marks C.R."/>
        </authorList>
    </citation>
    <scope>NUCLEOTIDE SEQUENCE [LARGE SCALE GENOMIC DNA]</scope>
    <source>
        <strain evidence="11 12">ALDC</strain>
    </source>
</reference>
<dbReference type="EMBL" id="CP040098">
    <property type="protein sequence ID" value="QCQ20837.1"/>
    <property type="molecule type" value="Genomic_DNA"/>
</dbReference>
<keyword evidence="5 11" id="KW-0808">Transferase</keyword>
<evidence type="ECO:0000256" key="6">
    <source>
        <dbReference type="ARBA" id="ARBA00022692"/>
    </source>
</evidence>
<dbReference type="Pfam" id="PF13727">
    <property type="entry name" value="CoA_binding_3"/>
    <property type="match status" value="1"/>
</dbReference>
<evidence type="ECO:0000256" key="1">
    <source>
        <dbReference type="ARBA" id="ARBA00004141"/>
    </source>
</evidence>
<dbReference type="Pfam" id="PF02397">
    <property type="entry name" value="Bac_transf"/>
    <property type="match status" value="1"/>
</dbReference>
<keyword evidence="12" id="KW-1185">Reference proteome</keyword>
<dbReference type="Proteomes" id="UP000298602">
    <property type="component" value="Chromosome"/>
</dbReference>
<keyword evidence="6 9" id="KW-0812">Transmembrane</keyword>
<proteinExistence type="inferred from homology"/>
<evidence type="ECO:0000313" key="11">
    <source>
        <dbReference type="EMBL" id="QCQ20837.1"/>
    </source>
</evidence>
<reference evidence="11 12" key="1">
    <citation type="submission" date="2019-05" db="EMBL/GenBank/DDBJ databases">
        <title>The Complete Genome Sequence of the n-alkane-degrading Desulfoglaeba alkanexedens ALDC reveals multiple alkylsuccinate synthase gene clusters.</title>
        <authorList>
            <person name="Callaghan A.V."/>
            <person name="Davidova I.A."/>
            <person name="Duncan K.E."/>
            <person name="Morris B."/>
            <person name="McInerney M.J."/>
        </authorList>
    </citation>
    <scope>NUCLEOTIDE SEQUENCE [LARGE SCALE GENOMIC DNA]</scope>
    <source>
        <strain evidence="11 12">ALDC</strain>
    </source>
</reference>
<dbReference type="GO" id="GO:0016780">
    <property type="term" value="F:phosphotransferase activity, for other substituted phosphate groups"/>
    <property type="evidence" value="ECO:0007669"/>
    <property type="project" value="TreeGrafter"/>
</dbReference>
<evidence type="ECO:0000256" key="2">
    <source>
        <dbReference type="ARBA" id="ARBA00004236"/>
    </source>
</evidence>
<dbReference type="AlphaFoldDB" id="A0A4P8KZ77"/>
<comment type="similarity">
    <text evidence="3">Belongs to the bacterial sugar transferase family.</text>
</comment>
<feature type="transmembrane region" description="Helical" evidence="9">
    <location>
        <begin position="107"/>
        <end position="130"/>
    </location>
</feature>
<feature type="domain" description="Bacterial sugar transferase" evidence="10">
    <location>
        <begin position="275"/>
        <end position="468"/>
    </location>
</feature>
<dbReference type="PANTHER" id="PTHR30576">
    <property type="entry name" value="COLANIC BIOSYNTHESIS UDP-GLUCOSE LIPID CARRIER TRANSFERASE"/>
    <property type="match status" value="1"/>
</dbReference>
<name>A0A4P8KZ77_9BACT</name>
<evidence type="ECO:0000256" key="5">
    <source>
        <dbReference type="ARBA" id="ARBA00022679"/>
    </source>
</evidence>
<evidence type="ECO:0000256" key="4">
    <source>
        <dbReference type="ARBA" id="ARBA00022475"/>
    </source>
</evidence>
<dbReference type="NCBIfam" id="TIGR03025">
    <property type="entry name" value="EPS_sugtrans"/>
    <property type="match status" value="1"/>
</dbReference>
<evidence type="ECO:0000256" key="8">
    <source>
        <dbReference type="ARBA" id="ARBA00023136"/>
    </source>
</evidence>
<dbReference type="InterPro" id="IPR003362">
    <property type="entry name" value="Bact_transf"/>
</dbReference>
<comment type="subcellular location">
    <subcellularLocation>
        <location evidence="2">Cell membrane</location>
    </subcellularLocation>
    <subcellularLocation>
        <location evidence="1">Membrane</location>
        <topology evidence="1">Multi-pass membrane protein</topology>
    </subcellularLocation>
</comment>
<keyword evidence="4" id="KW-1003">Cell membrane</keyword>
<keyword evidence="8 9" id="KW-0472">Membrane</keyword>
<dbReference type="Gene3D" id="3.40.50.720">
    <property type="entry name" value="NAD(P)-binding Rossmann-like Domain"/>
    <property type="match status" value="1"/>
</dbReference>
<dbReference type="InterPro" id="IPR017475">
    <property type="entry name" value="EPS_sugar_tfrase"/>
</dbReference>
<evidence type="ECO:0000259" key="10">
    <source>
        <dbReference type="Pfam" id="PF02397"/>
    </source>
</evidence>
<organism evidence="11 12">
    <name type="scientific">Desulfoglaeba alkanexedens ALDC</name>
    <dbReference type="NCBI Taxonomy" id="980445"/>
    <lineage>
        <taxon>Bacteria</taxon>
        <taxon>Pseudomonadati</taxon>
        <taxon>Thermodesulfobacteriota</taxon>
        <taxon>Syntrophobacteria</taxon>
        <taxon>Syntrophobacterales</taxon>
        <taxon>Syntrophobacteraceae</taxon>
        <taxon>Desulfoglaeba</taxon>
    </lineage>
</organism>
<dbReference type="KEGG" id="dax:FDQ92_00650"/>
<dbReference type="GO" id="GO:0005886">
    <property type="term" value="C:plasma membrane"/>
    <property type="evidence" value="ECO:0007669"/>
    <property type="project" value="UniProtKB-SubCell"/>
</dbReference>
<feature type="transmembrane region" description="Helical" evidence="9">
    <location>
        <begin position="80"/>
        <end position="101"/>
    </location>
</feature>
<protein>
    <submittedName>
        <fullName evidence="11">Sugar transferase</fullName>
    </submittedName>
</protein>
<evidence type="ECO:0000256" key="3">
    <source>
        <dbReference type="ARBA" id="ARBA00006464"/>
    </source>
</evidence>